<dbReference type="InterPro" id="IPR008258">
    <property type="entry name" value="Transglycosylase_SLT_dom_1"/>
</dbReference>
<dbReference type="AlphaFoldDB" id="A0A0C5HDD9"/>
<feature type="domain" description="Transglycosylase SLT" evidence="1">
    <location>
        <begin position="21"/>
        <end position="142"/>
    </location>
</feature>
<reference evidence="2" key="1">
    <citation type="journal article" date="2015" name="Antimicrob. Agents Chemother.">
        <title>Complete nucleotide sequences of two NDM-1-encoding plasmids from the same sequence type 11 Klebsiella pneumoniae strain.</title>
        <authorList>
            <person name="Studentova V."/>
            <person name="Dobiasova H."/>
            <person name="Hedlova D."/>
            <person name="Dolejska M."/>
            <person name="Papagiannitsis C.C."/>
            <person name="Hrabak J."/>
        </authorList>
    </citation>
    <scope>NUCLEOTIDE SEQUENCE</scope>
    <source>
        <strain evidence="2">Kpn-3002cz</strain>
        <plasmid evidence="2">pB-3002cz</plasmid>
    </source>
</reference>
<sequence length="159" mass="17869">MKLPAIFLSTLLFLPQAQAYCFNYAAAKYNQNPLVVESIAIWESSLRPDAVGRNYDKAGRLLSSDYCLMQINTANVRALVSIGVISSADDLLKDPCLCVQAGAWVLAKHLRKCGNTWRCLGSYNAGFSDDPKQERKRQTYAAEIRSIYERLYARQHRAS</sequence>
<keyword evidence="2" id="KW-0614">Plasmid</keyword>
<accession>A0A0C5HDD9</accession>
<dbReference type="PATRIC" id="fig|573.1921.peg.5850"/>
<dbReference type="EMBL" id="KJ958926">
    <property type="protein sequence ID" value="AJP18456.1"/>
    <property type="molecule type" value="Genomic_DNA"/>
</dbReference>
<dbReference type="CDD" id="cd13400">
    <property type="entry name" value="LT_IagB-like"/>
    <property type="match status" value="1"/>
</dbReference>
<dbReference type="Pfam" id="PF01464">
    <property type="entry name" value="SLT"/>
    <property type="match status" value="1"/>
</dbReference>
<evidence type="ECO:0000259" key="1">
    <source>
        <dbReference type="Pfam" id="PF01464"/>
    </source>
</evidence>
<dbReference type="Gene3D" id="1.10.530.10">
    <property type="match status" value="1"/>
</dbReference>
<protein>
    <submittedName>
        <fullName evidence="2">PilT</fullName>
    </submittedName>
</protein>
<proteinExistence type="predicted"/>
<organism evidence="2">
    <name type="scientific">Klebsiella pneumoniae</name>
    <dbReference type="NCBI Taxonomy" id="573"/>
    <lineage>
        <taxon>Bacteria</taxon>
        <taxon>Pseudomonadati</taxon>
        <taxon>Pseudomonadota</taxon>
        <taxon>Gammaproteobacteria</taxon>
        <taxon>Enterobacterales</taxon>
        <taxon>Enterobacteriaceae</taxon>
        <taxon>Klebsiella/Raoultella group</taxon>
        <taxon>Klebsiella</taxon>
        <taxon>Klebsiella pneumoniae complex</taxon>
    </lineage>
</organism>
<dbReference type="InterPro" id="IPR023346">
    <property type="entry name" value="Lysozyme-like_dom_sf"/>
</dbReference>
<evidence type="ECO:0000313" key="2">
    <source>
        <dbReference type="EMBL" id="AJP18456.1"/>
    </source>
</evidence>
<geneLocation type="plasmid" evidence="2">
    <name>pB-3002cz</name>
</geneLocation>
<name>A0A0C5HDD9_KLEPN</name>
<dbReference type="SUPFAM" id="SSF53955">
    <property type="entry name" value="Lysozyme-like"/>
    <property type="match status" value="1"/>
</dbReference>
<dbReference type="RefSeq" id="WP_015632423.1">
    <property type="nucleotide sequence ID" value="NZ_CABFWU010000003.1"/>
</dbReference>